<dbReference type="EMBL" id="CP007128">
    <property type="protein sequence ID" value="AHG91449.1"/>
    <property type="molecule type" value="Genomic_DNA"/>
</dbReference>
<dbReference type="FunCoup" id="W0RK22">
    <property type="interactions" value="258"/>
</dbReference>
<gene>
    <name evidence="7" type="ORF">J421_3912</name>
</gene>
<feature type="transmembrane region" description="Helical" evidence="6">
    <location>
        <begin position="247"/>
        <end position="266"/>
    </location>
</feature>
<keyword evidence="5 6" id="KW-0472">Membrane</keyword>
<dbReference type="HOGENOM" id="CLU_045539_4_3_0"/>
<evidence type="ECO:0000256" key="5">
    <source>
        <dbReference type="ARBA" id="ARBA00023136"/>
    </source>
</evidence>
<keyword evidence="4 6" id="KW-1133">Transmembrane helix</keyword>
<dbReference type="Proteomes" id="UP000019151">
    <property type="component" value="Chromosome"/>
</dbReference>
<dbReference type="GO" id="GO:0005886">
    <property type="term" value="C:plasma membrane"/>
    <property type="evidence" value="ECO:0007669"/>
    <property type="project" value="UniProtKB-SubCell"/>
</dbReference>
<evidence type="ECO:0000256" key="1">
    <source>
        <dbReference type="ARBA" id="ARBA00004651"/>
    </source>
</evidence>
<sequence length="324" mass="35360">MIVKGYRVGPLVKKTASEVIEDNVLGLGAQLAYYFFFSLFPIFLFLAPLLALVGDRKKTFYLVLDQLARAVPPDAFTLVKNVVEQVVFAPGAPGLVSVGALLALFSGSSIFSNLMGALNTAYDCDKDARPWWKRQLIAMAALICVGILFTLATVVFVAGGDIVDKLAAWMHIGETGKWFWTVIQYALAAAILVGTAWAVYFFLPDVRQNKWHSLAGALLASVLWIVVTMGFRLYVQNFGNYNKTYGTIGAVIVLLTWMYLSMVVLLTGGELASELHHGTGAMRTRVGHLYNGWISDGGEVAKPSVEQVHRVEPRVLPPRAATAS</sequence>
<dbReference type="STRING" id="861299.J421_3912"/>
<keyword evidence="3 6" id="KW-0812">Transmembrane</keyword>
<keyword evidence="2" id="KW-1003">Cell membrane</keyword>
<dbReference type="InterPro" id="IPR017039">
    <property type="entry name" value="Virul_fac_BrkB"/>
</dbReference>
<feature type="transmembrane region" description="Helical" evidence="6">
    <location>
        <begin position="136"/>
        <end position="158"/>
    </location>
</feature>
<evidence type="ECO:0000313" key="7">
    <source>
        <dbReference type="EMBL" id="AHG91449.1"/>
    </source>
</evidence>
<dbReference type="OrthoDB" id="9781030at2"/>
<dbReference type="InParanoid" id="W0RK22"/>
<organism evidence="7 8">
    <name type="scientific">Gemmatirosa kalamazoonensis</name>
    <dbReference type="NCBI Taxonomy" id="861299"/>
    <lineage>
        <taxon>Bacteria</taxon>
        <taxon>Pseudomonadati</taxon>
        <taxon>Gemmatimonadota</taxon>
        <taxon>Gemmatimonadia</taxon>
        <taxon>Gemmatimonadales</taxon>
        <taxon>Gemmatimonadaceae</taxon>
        <taxon>Gemmatirosa</taxon>
    </lineage>
</organism>
<accession>W0RK22</accession>
<comment type="subcellular location">
    <subcellularLocation>
        <location evidence="1">Cell membrane</location>
        <topology evidence="1">Multi-pass membrane protein</topology>
    </subcellularLocation>
</comment>
<keyword evidence="8" id="KW-1185">Reference proteome</keyword>
<dbReference type="PANTHER" id="PTHR30213">
    <property type="entry name" value="INNER MEMBRANE PROTEIN YHJD"/>
    <property type="match status" value="1"/>
</dbReference>
<dbReference type="AlphaFoldDB" id="W0RK22"/>
<feature type="transmembrane region" description="Helical" evidence="6">
    <location>
        <begin position="178"/>
        <end position="203"/>
    </location>
</feature>
<dbReference type="KEGG" id="gba:J421_3912"/>
<proteinExistence type="predicted"/>
<evidence type="ECO:0000256" key="4">
    <source>
        <dbReference type="ARBA" id="ARBA00022989"/>
    </source>
</evidence>
<protein>
    <submittedName>
        <fullName evidence="7">Ribonuclease BN</fullName>
    </submittedName>
</protein>
<name>W0RK22_9BACT</name>
<evidence type="ECO:0000256" key="2">
    <source>
        <dbReference type="ARBA" id="ARBA00022475"/>
    </source>
</evidence>
<evidence type="ECO:0000256" key="6">
    <source>
        <dbReference type="SAM" id="Phobius"/>
    </source>
</evidence>
<feature type="transmembrane region" description="Helical" evidence="6">
    <location>
        <begin position="215"/>
        <end position="235"/>
    </location>
</feature>
<dbReference type="Pfam" id="PF03631">
    <property type="entry name" value="Virul_fac_BrkB"/>
    <property type="match status" value="1"/>
</dbReference>
<dbReference type="RefSeq" id="WP_025412897.1">
    <property type="nucleotide sequence ID" value="NZ_CP007128.1"/>
</dbReference>
<evidence type="ECO:0000256" key="3">
    <source>
        <dbReference type="ARBA" id="ARBA00022692"/>
    </source>
</evidence>
<dbReference type="PIRSF" id="PIRSF035875">
    <property type="entry name" value="RNase_BN"/>
    <property type="match status" value="1"/>
</dbReference>
<feature type="transmembrane region" description="Helical" evidence="6">
    <location>
        <begin position="31"/>
        <end position="53"/>
    </location>
</feature>
<dbReference type="PANTHER" id="PTHR30213:SF0">
    <property type="entry name" value="UPF0761 MEMBRANE PROTEIN YIHY"/>
    <property type="match status" value="1"/>
</dbReference>
<dbReference type="eggNOG" id="COG1295">
    <property type="taxonomic scope" value="Bacteria"/>
</dbReference>
<reference evidence="7 8" key="1">
    <citation type="journal article" date="2014" name="Genome Announc.">
        <title>Genome Sequence and Methylome of Soil Bacterium Gemmatirosa kalamazoonensis KBS708T, a Member of the Rarely Cultivated Gemmatimonadetes Phylum.</title>
        <authorList>
            <person name="Debruyn J.M."/>
            <person name="Radosevich M."/>
            <person name="Wommack K.E."/>
            <person name="Polson S.W."/>
            <person name="Hauser L.J."/>
            <person name="Fawaz M.N."/>
            <person name="Korlach J."/>
            <person name="Tsai Y.C."/>
        </authorList>
    </citation>
    <scope>NUCLEOTIDE SEQUENCE [LARGE SCALE GENOMIC DNA]</scope>
    <source>
        <strain evidence="7 8">KBS708</strain>
    </source>
</reference>
<evidence type="ECO:0000313" key="8">
    <source>
        <dbReference type="Proteomes" id="UP000019151"/>
    </source>
</evidence>
<dbReference type="NCBIfam" id="TIGR00765">
    <property type="entry name" value="yihY_not_rbn"/>
    <property type="match status" value="1"/>
</dbReference>